<gene>
    <name evidence="11" type="ORF">CAPTEDRAFT_19831</name>
</gene>
<evidence type="ECO:0000259" key="10">
    <source>
        <dbReference type="PROSITE" id="PS51328"/>
    </source>
</evidence>
<dbReference type="EMBL" id="KB292432">
    <property type="protein sequence ID" value="ELU17604.1"/>
    <property type="molecule type" value="Genomic_DNA"/>
</dbReference>
<keyword evidence="6 8" id="KW-0472">Membrane</keyword>
<dbReference type="SUPFAM" id="SSF49899">
    <property type="entry name" value="Concanavalin A-like lectins/glucanases"/>
    <property type="match status" value="1"/>
</dbReference>
<dbReference type="GO" id="GO:0033116">
    <property type="term" value="C:endoplasmic reticulum-Golgi intermediate compartment membrane"/>
    <property type="evidence" value="ECO:0007669"/>
    <property type="project" value="UniProtKB-SubCell"/>
</dbReference>
<name>R7VG57_CAPTE</name>
<keyword evidence="7" id="KW-1015">Disulfide bond</keyword>
<dbReference type="OrthoDB" id="10265193at2759"/>
<dbReference type="GO" id="GO:0000139">
    <property type="term" value="C:Golgi membrane"/>
    <property type="evidence" value="ECO:0007669"/>
    <property type="project" value="TreeGrafter"/>
</dbReference>
<keyword evidence="4" id="KW-0430">Lectin</keyword>
<evidence type="ECO:0000256" key="2">
    <source>
        <dbReference type="ARBA" id="ARBA00022692"/>
    </source>
</evidence>
<dbReference type="EnsemblMetazoa" id="CapteT19831">
    <property type="protein sequence ID" value="CapteP19831"/>
    <property type="gene ID" value="CapteG19831"/>
</dbReference>
<dbReference type="InterPro" id="IPR051136">
    <property type="entry name" value="Intracellular_Lectin-GPT"/>
</dbReference>
<evidence type="ECO:0000256" key="3">
    <source>
        <dbReference type="ARBA" id="ARBA00022729"/>
    </source>
</evidence>
<comment type="subcellular location">
    <subcellularLocation>
        <location evidence="1">Endoplasmic reticulum-Golgi intermediate compartment membrane</location>
        <topology evidence="1">Single-pass type I membrane protein</topology>
    </subcellularLocation>
</comment>
<evidence type="ECO:0000256" key="1">
    <source>
        <dbReference type="ARBA" id="ARBA00004151"/>
    </source>
</evidence>
<evidence type="ECO:0000313" key="12">
    <source>
        <dbReference type="EnsemblMetazoa" id="CapteP19831"/>
    </source>
</evidence>
<keyword evidence="5 8" id="KW-1133">Transmembrane helix</keyword>
<dbReference type="GO" id="GO:0006888">
    <property type="term" value="P:endoplasmic reticulum to Golgi vesicle-mediated transport"/>
    <property type="evidence" value="ECO:0007669"/>
    <property type="project" value="TreeGrafter"/>
</dbReference>
<dbReference type="FunCoup" id="R7VG57">
    <property type="interactions" value="1797"/>
</dbReference>
<dbReference type="FunFam" id="2.60.120.200:FF:000028">
    <property type="entry name" value="Blast:Protein ERGIC-53"/>
    <property type="match status" value="1"/>
</dbReference>
<dbReference type="GO" id="GO:0005789">
    <property type="term" value="C:endoplasmic reticulum membrane"/>
    <property type="evidence" value="ECO:0007669"/>
    <property type="project" value="TreeGrafter"/>
</dbReference>
<accession>R7VG57</accession>
<dbReference type="Gene3D" id="2.60.120.200">
    <property type="match status" value="1"/>
</dbReference>
<sequence>MRVEDWFVVVFLSVISLAQKIGGLTNLDAHRRFEYKLSFKGPHLIQRDGSIPFWQHSGSAIASDESIRITPSLRSKKGQVWSQERNTAENWEIEVAFRVQGRGRIGADGLAIWYTANQGKEGPVFGSNDLWDGIGIFFDSFDNDNRHNNPYILAIVNKGDKVYDHKTDGIQQQIGGCMRDFRNKPFPVHVKVEYFKKSLSVFFHNGMTESAENQYELCFRTENVELPKEGHFGVTAATGGLADDHDVSTFITHSLRPNEDQTGGNQEVPEDDRKKFEKEFEEYYEKLQKAKDEYTKEHPEAGGNKFDYEFEGQEARELKQIFDAQESIHHILRDLNSKVDAIVGRQERTLSQLSTLSGGGTVANSGNAGSVVSKYDVDEILRSQRSVADSVQLIHSRVNELHKNQGATGGNKAQYDSTGHFNEIKNHINTLQNDVRGISNAKGPELKCPEVVTPSCVSSTMFLFIAIFQMIVFIGYSVYRSSKDAQAKKFY</sequence>
<dbReference type="AlphaFoldDB" id="R7VG57"/>
<keyword evidence="2 8" id="KW-0812">Transmembrane</keyword>
<organism evidence="11">
    <name type="scientific">Capitella teleta</name>
    <name type="common">Polychaete worm</name>
    <dbReference type="NCBI Taxonomy" id="283909"/>
    <lineage>
        <taxon>Eukaryota</taxon>
        <taxon>Metazoa</taxon>
        <taxon>Spiralia</taxon>
        <taxon>Lophotrochozoa</taxon>
        <taxon>Annelida</taxon>
        <taxon>Polychaeta</taxon>
        <taxon>Sedentaria</taxon>
        <taxon>Scolecida</taxon>
        <taxon>Capitellidae</taxon>
        <taxon>Capitella</taxon>
    </lineage>
</organism>
<reference evidence="13" key="1">
    <citation type="submission" date="2012-12" db="EMBL/GenBank/DDBJ databases">
        <authorList>
            <person name="Hellsten U."/>
            <person name="Grimwood J."/>
            <person name="Chapman J.A."/>
            <person name="Shapiro H."/>
            <person name="Aerts A."/>
            <person name="Otillar R.P."/>
            <person name="Terry A.Y."/>
            <person name="Boore J.L."/>
            <person name="Simakov O."/>
            <person name="Marletaz F."/>
            <person name="Cho S.-J."/>
            <person name="Edsinger-Gonzales E."/>
            <person name="Havlak P."/>
            <person name="Kuo D.-H."/>
            <person name="Larsson T."/>
            <person name="Lv J."/>
            <person name="Arendt D."/>
            <person name="Savage R."/>
            <person name="Osoegawa K."/>
            <person name="de Jong P."/>
            <person name="Lindberg D.R."/>
            <person name="Seaver E.C."/>
            <person name="Weisblat D.A."/>
            <person name="Putnam N.H."/>
            <person name="Grigoriev I.V."/>
            <person name="Rokhsar D.S."/>
        </authorList>
    </citation>
    <scope>NUCLEOTIDE SEQUENCE</scope>
    <source>
        <strain evidence="13">I ESC-2004</strain>
    </source>
</reference>
<feature type="transmembrane region" description="Helical" evidence="8">
    <location>
        <begin position="461"/>
        <end position="479"/>
    </location>
</feature>
<proteinExistence type="predicted"/>
<dbReference type="CDD" id="cd06902">
    <property type="entry name" value="lectin_ERGIC-53_ERGL"/>
    <property type="match status" value="1"/>
</dbReference>
<evidence type="ECO:0000313" key="13">
    <source>
        <dbReference type="Proteomes" id="UP000014760"/>
    </source>
</evidence>
<dbReference type="Proteomes" id="UP000014760">
    <property type="component" value="Unassembled WGS sequence"/>
</dbReference>
<reference evidence="12" key="3">
    <citation type="submission" date="2015-06" db="UniProtKB">
        <authorList>
            <consortium name="EnsemblMetazoa"/>
        </authorList>
    </citation>
    <scope>IDENTIFICATION</scope>
</reference>
<evidence type="ECO:0000256" key="9">
    <source>
        <dbReference type="SAM" id="SignalP"/>
    </source>
</evidence>
<evidence type="ECO:0000256" key="6">
    <source>
        <dbReference type="ARBA" id="ARBA00023136"/>
    </source>
</evidence>
<reference evidence="11 13" key="2">
    <citation type="journal article" date="2013" name="Nature">
        <title>Insights into bilaterian evolution from three spiralian genomes.</title>
        <authorList>
            <person name="Simakov O."/>
            <person name="Marletaz F."/>
            <person name="Cho S.J."/>
            <person name="Edsinger-Gonzales E."/>
            <person name="Havlak P."/>
            <person name="Hellsten U."/>
            <person name="Kuo D.H."/>
            <person name="Larsson T."/>
            <person name="Lv J."/>
            <person name="Arendt D."/>
            <person name="Savage R."/>
            <person name="Osoegawa K."/>
            <person name="de Jong P."/>
            <person name="Grimwood J."/>
            <person name="Chapman J.A."/>
            <person name="Shapiro H."/>
            <person name="Aerts A."/>
            <person name="Otillar R.P."/>
            <person name="Terry A.Y."/>
            <person name="Boore J.L."/>
            <person name="Grigoriev I.V."/>
            <person name="Lindberg D.R."/>
            <person name="Seaver E.C."/>
            <person name="Weisblat D.A."/>
            <person name="Putnam N.H."/>
            <person name="Rokhsar D.S."/>
        </authorList>
    </citation>
    <scope>NUCLEOTIDE SEQUENCE</scope>
    <source>
        <strain evidence="11 13">I ESC-2004</strain>
    </source>
</reference>
<feature type="domain" description="L-type lectin-like" evidence="10">
    <location>
        <begin position="31"/>
        <end position="255"/>
    </location>
</feature>
<dbReference type="InterPro" id="IPR013320">
    <property type="entry name" value="ConA-like_dom_sf"/>
</dbReference>
<evidence type="ECO:0000313" key="11">
    <source>
        <dbReference type="EMBL" id="ELU17604.1"/>
    </source>
</evidence>
<keyword evidence="3 9" id="KW-0732">Signal</keyword>
<protein>
    <recommendedName>
        <fullName evidence="10">L-type lectin-like domain-containing protein</fullName>
    </recommendedName>
</protein>
<dbReference type="PROSITE" id="PS51328">
    <property type="entry name" value="L_LECTIN_LIKE"/>
    <property type="match status" value="1"/>
</dbReference>
<dbReference type="GO" id="GO:0030134">
    <property type="term" value="C:COPII-coated ER to Golgi transport vesicle"/>
    <property type="evidence" value="ECO:0007669"/>
    <property type="project" value="TreeGrafter"/>
</dbReference>
<feature type="signal peptide" evidence="9">
    <location>
        <begin position="1"/>
        <end position="18"/>
    </location>
</feature>
<dbReference type="STRING" id="283909.R7VG57"/>
<evidence type="ECO:0000256" key="7">
    <source>
        <dbReference type="ARBA" id="ARBA00023157"/>
    </source>
</evidence>
<dbReference type="GO" id="GO:0005537">
    <property type="term" value="F:D-mannose binding"/>
    <property type="evidence" value="ECO:0007669"/>
    <property type="project" value="TreeGrafter"/>
</dbReference>
<dbReference type="InterPro" id="IPR005052">
    <property type="entry name" value="Lectin_leg"/>
</dbReference>
<dbReference type="PANTHER" id="PTHR12223:SF28">
    <property type="entry name" value="LECTIN, MANNOSE BINDING 1 LIKE"/>
    <property type="match status" value="1"/>
</dbReference>
<dbReference type="PANTHER" id="PTHR12223">
    <property type="entry name" value="VESICULAR MANNOSE-BINDING LECTIN"/>
    <property type="match status" value="1"/>
</dbReference>
<dbReference type="HOGENOM" id="CLU_041093_4_0_1"/>
<feature type="chain" id="PRO_5008789059" description="L-type lectin-like domain-containing protein" evidence="9">
    <location>
        <begin position="19"/>
        <end position="491"/>
    </location>
</feature>
<keyword evidence="13" id="KW-1185">Reference proteome</keyword>
<evidence type="ECO:0000256" key="4">
    <source>
        <dbReference type="ARBA" id="ARBA00022734"/>
    </source>
</evidence>
<evidence type="ECO:0000256" key="8">
    <source>
        <dbReference type="SAM" id="Phobius"/>
    </source>
</evidence>
<dbReference type="OMA" id="WSAEFQF"/>
<dbReference type="Pfam" id="PF03388">
    <property type="entry name" value="Lectin_leg-like"/>
    <property type="match status" value="1"/>
</dbReference>
<dbReference type="EMBL" id="AMQN01004016">
    <property type="status" value="NOT_ANNOTATED_CDS"/>
    <property type="molecule type" value="Genomic_DNA"/>
</dbReference>
<evidence type="ECO:0000256" key="5">
    <source>
        <dbReference type="ARBA" id="ARBA00022989"/>
    </source>
</evidence>